<dbReference type="Pfam" id="PF22936">
    <property type="entry name" value="Pol_BBD"/>
    <property type="match status" value="1"/>
</dbReference>
<keyword evidence="13" id="KW-0548">Nucleotidyltransferase</keyword>
<feature type="region of interest" description="Disordered" evidence="17">
    <location>
        <begin position="192"/>
        <end position="215"/>
    </location>
</feature>
<keyword evidence="9" id="KW-0067">ATP-binding</keyword>
<evidence type="ECO:0000256" key="6">
    <source>
        <dbReference type="ARBA" id="ARBA00022741"/>
    </source>
</evidence>
<comment type="caution">
    <text evidence="19">The sequence shown here is derived from an EMBL/GenBank/DDBJ whole genome shotgun (WGS) entry which is preliminary data.</text>
</comment>
<feature type="compositionally biased region" description="Polar residues" evidence="17">
    <location>
        <begin position="427"/>
        <end position="442"/>
    </location>
</feature>
<dbReference type="GO" id="GO:0003964">
    <property type="term" value="F:RNA-directed DNA polymerase activity"/>
    <property type="evidence" value="ECO:0007669"/>
    <property type="project" value="UniProtKB-KW"/>
</dbReference>
<evidence type="ECO:0000256" key="16">
    <source>
        <dbReference type="ARBA" id="ARBA00023268"/>
    </source>
</evidence>
<dbReference type="Pfam" id="PF07727">
    <property type="entry name" value="RVT_2"/>
    <property type="match status" value="1"/>
</dbReference>
<evidence type="ECO:0000256" key="2">
    <source>
        <dbReference type="ARBA" id="ARBA00022612"/>
    </source>
</evidence>
<evidence type="ECO:0000256" key="12">
    <source>
        <dbReference type="ARBA" id="ARBA00022918"/>
    </source>
</evidence>
<keyword evidence="12" id="KW-0695">RNA-directed DNA polymerase</keyword>
<dbReference type="InterPro" id="IPR012337">
    <property type="entry name" value="RNaseH-like_sf"/>
</dbReference>
<feature type="domain" description="Integrase catalytic" evidence="18">
    <location>
        <begin position="652"/>
        <end position="728"/>
    </location>
</feature>
<keyword evidence="2" id="KW-1188">Viral release from host cell</keyword>
<dbReference type="Pfam" id="PF13976">
    <property type="entry name" value="gag_pre-integrs"/>
    <property type="match status" value="1"/>
</dbReference>
<comment type="function">
    <text evidence="1">The aspartyl protease (PR) mediates the proteolytic cleavages of the Gag and Gag-Pol polyproteins after assembly of the VLP.</text>
</comment>
<keyword evidence="14" id="KW-0917">Virion maturation</keyword>
<dbReference type="InterPro" id="IPR025724">
    <property type="entry name" value="GAG-pre-integrase_dom"/>
</dbReference>
<dbReference type="PROSITE" id="PS50994">
    <property type="entry name" value="INTEGRASE"/>
    <property type="match status" value="1"/>
</dbReference>
<dbReference type="InterPro" id="IPR001584">
    <property type="entry name" value="Integrase_cat-core"/>
</dbReference>
<evidence type="ECO:0000256" key="13">
    <source>
        <dbReference type="ARBA" id="ARBA00022932"/>
    </source>
</evidence>
<dbReference type="GO" id="GO:0006310">
    <property type="term" value="P:DNA recombination"/>
    <property type="evidence" value="ECO:0007669"/>
    <property type="project" value="UniProtKB-KW"/>
</dbReference>
<accession>A0A6L2LIR6</accession>
<dbReference type="EMBL" id="BKCJ010004517">
    <property type="protein sequence ID" value="GEU61518.1"/>
    <property type="molecule type" value="Genomic_DNA"/>
</dbReference>
<evidence type="ECO:0000256" key="11">
    <source>
        <dbReference type="ARBA" id="ARBA00022908"/>
    </source>
</evidence>
<dbReference type="GO" id="GO:0003676">
    <property type="term" value="F:nucleic acid binding"/>
    <property type="evidence" value="ECO:0007669"/>
    <property type="project" value="InterPro"/>
</dbReference>
<keyword evidence="13" id="KW-0239">DNA-directed DNA polymerase</keyword>
<keyword evidence="6" id="KW-0547">Nucleotide-binding</keyword>
<evidence type="ECO:0000256" key="10">
    <source>
        <dbReference type="ARBA" id="ARBA00022842"/>
    </source>
</evidence>
<sequence length="1113" mass="125929">MILEFVENGPLIWPTIEENGVTRPKKYSELSATEAIQADSDVKETNIILQGLPPEHEFHVNEVHLMHERNSHLLALVATHQMTQTVICYNCKGEGYMSKQCTKPKRKRDDSWFKDKVLLVKAQANCQILHEEELAFFPDLGIAEAQPIQTVITHNVAYQANNLDAYDSDCDEINTVKVTLMANLSHYGLDDLAENSMNSPEPTPSTRSTQVEVPKELPKVSMSQEKDMVIKKLKERIKSLSGNMKDDKIKNELEEIETINIELDHREKVLVITALKDNLRKLKGKAVVDKAVISHPIDPKMLKVDVAPLAPKLRNNRTVHSDYLKHTQEETATLMEIVEQGRSLNSLNTSLDYACKYTKRIQELLIIISQTCPCINNLGDKLMAMTPMNKTKRVRFTKPVTSSGNVNIKIASSSNVVSNKPMLSSTGVNLSTSASGSQPSGNTKKDKIQQTPSSTKKNKIESHPRTVRSSWRNMNCVVKTKDTTSVQNSKLNVNYVLNVLRVMVACFLVVQIVLWYLESGCSKHMIEDRSQLTNFVNKFLGTVKFSNDHMAKIMGYGDYQIGNVTISKFISWMDLGIIYSPLGNFVIQILKLLFVNPPASFASKTKPWLWHRRLSHLNFGAINHLARQGLVRGLPKLKFEKDHLCFACEMGKVGIAHETSVACSPRQNGVVERRNRTLIEIARTMLIYAKAPLFLWAEAVATACYTQNHSIIRLRHDKTPYELLHDKLLDLSYFHKAFRLYNRRTRRIIETIHVDFDELTAMASEQSSSRPILHEMTPATISLGLVPNPTSSTPFVPPLRTDWDMMFQPLFDELLTPPPTVDHPAPKVNALIAEVVSLEPVASTGSPSSTTVDQDAPLPNVAHMNNNSFFGILIPEVPFYQSSSTDSIHTVVHPDHQISEHNSKSTKDHPLENIIGKLARPVSTRLQLYEQALLCYYDAFLTSIKPKMYKDDLTQSWWIEAMQEELNEFERLENKTQLVACGYRQEEGIDFEESFAPVARLEAIRIFLAYVAHKNMVVYQMDVKISFLNGNLREEVYVSQSDEFVDPDNPNHMYKLSSLWVETSSTHVPKYALESLKKYGFESCDPVDTPIVEKSKLDEDKKGKLLICHTIVA</sequence>
<keyword evidence="4" id="KW-0540">Nuclease</keyword>
<dbReference type="InterPro" id="IPR054722">
    <property type="entry name" value="PolX-like_BBD"/>
</dbReference>
<dbReference type="SUPFAM" id="SSF53098">
    <property type="entry name" value="Ribonuclease H-like"/>
    <property type="match status" value="1"/>
</dbReference>
<keyword evidence="3" id="KW-0645">Protease</keyword>
<evidence type="ECO:0000256" key="4">
    <source>
        <dbReference type="ARBA" id="ARBA00022722"/>
    </source>
</evidence>
<keyword evidence="8" id="KW-0378">Hydrolase</keyword>
<name>A0A6L2LIR6_TANCI</name>
<organism evidence="19">
    <name type="scientific">Tanacetum cinerariifolium</name>
    <name type="common">Dalmatian daisy</name>
    <name type="synonym">Chrysanthemum cinerariifolium</name>
    <dbReference type="NCBI Taxonomy" id="118510"/>
    <lineage>
        <taxon>Eukaryota</taxon>
        <taxon>Viridiplantae</taxon>
        <taxon>Streptophyta</taxon>
        <taxon>Embryophyta</taxon>
        <taxon>Tracheophyta</taxon>
        <taxon>Spermatophyta</taxon>
        <taxon>Magnoliopsida</taxon>
        <taxon>eudicotyledons</taxon>
        <taxon>Gunneridae</taxon>
        <taxon>Pentapetalae</taxon>
        <taxon>asterids</taxon>
        <taxon>campanulids</taxon>
        <taxon>Asterales</taxon>
        <taxon>Asteraceae</taxon>
        <taxon>Asteroideae</taxon>
        <taxon>Anthemideae</taxon>
        <taxon>Anthemidinae</taxon>
        <taxon>Tanacetum</taxon>
    </lineage>
</organism>
<evidence type="ECO:0000256" key="17">
    <source>
        <dbReference type="SAM" id="MobiDB-lite"/>
    </source>
</evidence>
<feature type="compositionally biased region" description="Polar residues" evidence="17">
    <location>
        <begin position="195"/>
        <end position="211"/>
    </location>
</feature>
<evidence type="ECO:0000256" key="3">
    <source>
        <dbReference type="ARBA" id="ARBA00022670"/>
    </source>
</evidence>
<dbReference type="Gene3D" id="3.30.420.10">
    <property type="entry name" value="Ribonuclease H-like superfamily/Ribonuclease H"/>
    <property type="match status" value="1"/>
</dbReference>
<dbReference type="PANTHER" id="PTHR42648:SF11">
    <property type="entry name" value="TRANSPOSON TY4-P GAG-POL POLYPROTEIN"/>
    <property type="match status" value="1"/>
</dbReference>
<protein>
    <recommendedName>
        <fullName evidence="18">Integrase catalytic domain-containing protein</fullName>
    </recommendedName>
</protein>
<gene>
    <name evidence="19" type="ORF">Tci_033496</name>
</gene>
<keyword evidence="5" id="KW-0479">Metal-binding</keyword>
<keyword evidence="7" id="KW-0255">Endonuclease</keyword>
<dbReference type="GO" id="GO:0004519">
    <property type="term" value="F:endonuclease activity"/>
    <property type="evidence" value="ECO:0007669"/>
    <property type="project" value="UniProtKB-KW"/>
</dbReference>
<dbReference type="InterPro" id="IPR013103">
    <property type="entry name" value="RVT_2"/>
</dbReference>
<feature type="region of interest" description="Disordered" evidence="17">
    <location>
        <begin position="427"/>
        <end position="467"/>
    </location>
</feature>
<dbReference type="InterPro" id="IPR039537">
    <property type="entry name" value="Retrotran_Ty1/copia-like"/>
</dbReference>
<dbReference type="GO" id="GO:0008233">
    <property type="term" value="F:peptidase activity"/>
    <property type="evidence" value="ECO:0007669"/>
    <property type="project" value="UniProtKB-KW"/>
</dbReference>
<evidence type="ECO:0000256" key="15">
    <source>
        <dbReference type="ARBA" id="ARBA00023172"/>
    </source>
</evidence>
<dbReference type="InterPro" id="IPR036397">
    <property type="entry name" value="RNaseH_sf"/>
</dbReference>
<keyword evidence="16" id="KW-0511">Multifunctional enzyme</keyword>
<dbReference type="GO" id="GO:0003887">
    <property type="term" value="F:DNA-directed DNA polymerase activity"/>
    <property type="evidence" value="ECO:0007669"/>
    <property type="project" value="UniProtKB-KW"/>
</dbReference>
<dbReference type="GO" id="GO:0015074">
    <property type="term" value="P:DNA integration"/>
    <property type="evidence" value="ECO:0007669"/>
    <property type="project" value="UniProtKB-KW"/>
</dbReference>
<evidence type="ECO:0000256" key="1">
    <source>
        <dbReference type="ARBA" id="ARBA00002180"/>
    </source>
</evidence>
<keyword evidence="13" id="KW-0808">Transferase</keyword>
<dbReference type="GO" id="GO:0006508">
    <property type="term" value="P:proteolysis"/>
    <property type="evidence" value="ECO:0007669"/>
    <property type="project" value="UniProtKB-KW"/>
</dbReference>
<evidence type="ECO:0000259" key="18">
    <source>
        <dbReference type="PROSITE" id="PS50994"/>
    </source>
</evidence>
<evidence type="ECO:0000256" key="9">
    <source>
        <dbReference type="ARBA" id="ARBA00022840"/>
    </source>
</evidence>
<proteinExistence type="predicted"/>
<keyword evidence="11" id="KW-0229">DNA integration</keyword>
<evidence type="ECO:0000256" key="8">
    <source>
        <dbReference type="ARBA" id="ARBA00022801"/>
    </source>
</evidence>
<dbReference type="GO" id="GO:0046872">
    <property type="term" value="F:metal ion binding"/>
    <property type="evidence" value="ECO:0007669"/>
    <property type="project" value="UniProtKB-KW"/>
</dbReference>
<evidence type="ECO:0000313" key="19">
    <source>
        <dbReference type="EMBL" id="GEU61518.1"/>
    </source>
</evidence>
<dbReference type="PANTHER" id="PTHR42648">
    <property type="entry name" value="TRANSPOSASE, PUTATIVE-RELATED"/>
    <property type="match status" value="1"/>
</dbReference>
<reference evidence="19" key="1">
    <citation type="journal article" date="2019" name="Sci. Rep.">
        <title>Draft genome of Tanacetum cinerariifolium, the natural source of mosquito coil.</title>
        <authorList>
            <person name="Yamashiro T."/>
            <person name="Shiraishi A."/>
            <person name="Satake H."/>
            <person name="Nakayama K."/>
        </authorList>
    </citation>
    <scope>NUCLEOTIDE SEQUENCE</scope>
</reference>
<dbReference type="GO" id="GO:0005524">
    <property type="term" value="F:ATP binding"/>
    <property type="evidence" value="ECO:0007669"/>
    <property type="project" value="UniProtKB-KW"/>
</dbReference>
<evidence type="ECO:0000256" key="5">
    <source>
        <dbReference type="ARBA" id="ARBA00022723"/>
    </source>
</evidence>
<evidence type="ECO:0000256" key="7">
    <source>
        <dbReference type="ARBA" id="ARBA00022759"/>
    </source>
</evidence>
<evidence type="ECO:0000256" key="14">
    <source>
        <dbReference type="ARBA" id="ARBA00023113"/>
    </source>
</evidence>
<keyword evidence="10" id="KW-0460">Magnesium</keyword>
<dbReference type="AlphaFoldDB" id="A0A6L2LIR6"/>
<keyword evidence="15" id="KW-0233">DNA recombination</keyword>